<sequence length="384" mass="38872">MGGAAVAVLGVVLPALPAQAAAAGVASVTSPYVVQYAAGQKAVNNVVVTRSGRTVTIDDRVAVRAGKGCKPVEGDRTRVRCTTSRTPNQVRVFTYDRNDTVVNKSDLPMTANGGPGSDKLLGGPRQDFLQGDVFGQAGAGNDSIWGYGGTDFLIGAAGNDGINGGDGNDYLDTYVAGPGKPVNPVSSYGHDRLYGGNGGDWLVGGPGDDLLSGGPGGDHLQGGPGNNTSYGGDGNDAMDAGTGRDHFSGGAGRDSVSYDDHVAPVTVDLDGITGDDGQAGEGDTVGADVEWLYGGRGDDVLTGNAADNEISDSPGNDVIRGGAGNDRLAGTQGHDRVYGEAGDDDLIVWDYEDSATPDLADGGPGADTCSADRDDTTVSCERVR</sequence>
<evidence type="ECO:0000256" key="4">
    <source>
        <dbReference type="SAM" id="SignalP"/>
    </source>
</evidence>
<feature type="chain" id="PRO_5020260031" evidence="4">
    <location>
        <begin position="21"/>
        <end position="384"/>
    </location>
</feature>
<evidence type="ECO:0000256" key="3">
    <source>
        <dbReference type="SAM" id="MobiDB-lite"/>
    </source>
</evidence>
<evidence type="ECO:0000313" key="5">
    <source>
        <dbReference type="EMBL" id="TDO32789.1"/>
    </source>
</evidence>
<keyword evidence="2" id="KW-0964">Secreted</keyword>
<dbReference type="Pfam" id="PF00353">
    <property type="entry name" value="HemolysinCabind"/>
    <property type="match status" value="6"/>
</dbReference>
<feature type="compositionally biased region" description="Basic and acidic residues" evidence="3">
    <location>
        <begin position="370"/>
        <end position="384"/>
    </location>
</feature>
<dbReference type="AlphaFoldDB" id="A0A4R6JAU5"/>
<evidence type="ECO:0000256" key="1">
    <source>
        <dbReference type="ARBA" id="ARBA00004613"/>
    </source>
</evidence>
<dbReference type="PANTHER" id="PTHR38340:SF1">
    <property type="entry name" value="S-LAYER PROTEIN"/>
    <property type="match status" value="1"/>
</dbReference>
<feature type="compositionally biased region" description="Gly residues" evidence="3">
    <location>
        <begin position="211"/>
        <end position="225"/>
    </location>
</feature>
<proteinExistence type="predicted"/>
<protein>
    <submittedName>
        <fullName evidence="5">Hemolysin type calcium-binding protein</fullName>
    </submittedName>
</protein>
<dbReference type="Proteomes" id="UP000294901">
    <property type="component" value="Unassembled WGS sequence"/>
</dbReference>
<dbReference type="InterPro" id="IPR018511">
    <property type="entry name" value="Hemolysin-typ_Ca-bd_CS"/>
</dbReference>
<dbReference type="InterPro" id="IPR001343">
    <property type="entry name" value="Hemolysn_Ca-bd"/>
</dbReference>
<feature type="region of interest" description="Disordered" evidence="3">
    <location>
        <begin position="355"/>
        <end position="384"/>
    </location>
</feature>
<keyword evidence="6" id="KW-1185">Reference proteome</keyword>
<dbReference type="InterPro" id="IPR011049">
    <property type="entry name" value="Serralysin-like_metalloprot_C"/>
</dbReference>
<dbReference type="PROSITE" id="PS00330">
    <property type="entry name" value="HEMOLYSIN_CALCIUM"/>
    <property type="match status" value="2"/>
</dbReference>
<evidence type="ECO:0000313" key="6">
    <source>
        <dbReference type="Proteomes" id="UP000294901"/>
    </source>
</evidence>
<organism evidence="5 6">
    <name type="scientific">Paractinoplanes brasiliensis</name>
    <dbReference type="NCBI Taxonomy" id="52695"/>
    <lineage>
        <taxon>Bacteria</taxon>
        <taxon>Bacillati</taxon>
        <taxon>Actinomycetota</taxon>
        <taxon>Actinomycetes</taxon>
        <taxon>Micromonosporales</taxon>
        <taxon>Micromonosporaceae</taxon>
        <taxon>Paractinoplanes</taxon>
    </lineage>
</organism>
<feature type="signal peptide" evidence="4">
    <location>
        <begin position="1"/>
        <end position="20"/>
    </location>
</feature>
<gene>
    <name evidence="5" type="ORF">C8E87_8261</name>
</gene>
<reference evidence="5 6" key="1">
    <citation type="submission" date="2019-03" db="EMBL/GenBank/DDBJ databases">
        <title>Sequencing the genomes of 1000 actinobacteria strains.</title>
        <authorList>
            <person name="Klenk H.-P."/>
        </authorList>
    </citation>
    <scope>NUCLEOTIDE SEQUENCE [LARGE SCALE GENOMIC DNA]</scope>
    <source>
        <strain evidence="5 6">DSM 43805</strain>
    </source>
</reference>
<keyword evidence="4" id="KW-0732">Signal</keyword>
<dbReference type="InterPro" id="IPR050557">
    <property type="entry name" value="RTX_toxin/Mannuronan_C5-epim"/>
</dbReference>
<dbReference type="GO" id="GO:0005509">
    <property type="term" value="F:calcium ion binding"/>
    <property type="evidence" value="ECO:0007669"/>
    <property type="project" value="InterPro"/>
</dbReference>
<comment type="subcellular location">
    <subcellularLocation>
        <location evidence="1">Secreted</location>
    </subcellularLocation>
</comment>
<feature type="region of interest" description="Disordered" evidence="3">
    <location>
        <begin position="211"/>
        <end position="235"/>
    </location>
</feature>
<dbReference type="GO" id="GO:0005576">
    <property type="term" value="C:extracellular region"/>
    <property type="evidence" value="ECO:0007669"/>
    <property type="project" value="UniProtKB-SubCell"/>
</dbReference>
<accession>A0A4R6JAU5</accession>
<evidence type="ECO:0000256" key="2">
    <source>
        <dbReference type="ARBA" id="ARBA00022525"/>
    </source>
</evidence>
<dbReference type="PANTHER" id="PTHR38340">
    <property type="entry name" value="S-LAYER PROTEIN"/>
    <property type="match status" value="1"/>
</dbReference>
<comment type="caution">
    <text evidence="5">The sequence shown here is derived from an EMBL/GenBank/DDBJ whole genome shotgun (WGS) entry which is preliminary data.</text>
</comment>
<dbReference type="Gene3D" id="2.150.10.10">
    <property type="entry name" value="Serralysin-like metalloprotease, C-terminal"/>
    <property type="match status" value="3"/>
</dbReference>
<dbReference type="SUPFAM" id="SSF51120">
    <property type="entry name" value="beta-Roll"/>
    <property type="match status" value="2"/>
</dbReference>
<dbReference type="PRINTS" id="PR00313">
    <property type="entry name" value="CABNDNGRPT"/>
</dbReference>
<dbReference type="EMBL" id="SNWR01000002">
    <property type="protein sequence ID" value="TDO32789.1"/>
    <property type="molecule type" value="Genomic_DNA"/>
</dbReference>
<name>A0A4R6JAU5_9ACTN</name>